<dbReference type="InterPro" id="IPR007219">
    <property type="entry name" value="XnlR_reg_dom"/>
</dbReference>
<dbReference type="SUPFAM" id="SSF57701">
    <property type="entry name" value="Zn2/Cys6 DNA-binding domain"/>
    <property type="match status" value="1"/>
</dbReference>
<accession>A0A0C3HGA9</accession>
<dbReference type="CDD" id="cd12148">
    <property type="entry name" value="fungal_TF_MHR"/>
    <property type="match status" value="1"/>
</dbReference>
<evidence type="ECO:0000256" key="4">
    <source>
        <dbReference type="ARBA" id="ARBA00023242"/>
    </source>
</evidence>
<dbReference type="EMBL" id="KN832875">
    <property type="protein sequence ID" value="KIN02130.1"/>
    <property type="molecule type" value="Genomic_DNA"/>
</dbReference>
<dbReference type="STRING" id="913774.A0A0C3HGA9"/>
<dbReference type="InterPro" id="IPR051127">
    <property type="entry name" value="Fungal_SecMet_Regulators"/>
</dbReference>
<proteinExistence type="predicted"/>
<evidence type="ECO:0000256" key="3">
    <source>
        <dbReference type="ARBA" id="ARBA00023163"/>
    </source>
</evidence>
<gene>
    <name evidence="7" type="ORF">OIDMADRAFT_53648</name>
</gene>
<evidence type="ECO:0000256" key="2">
    <source>
        <dbReference type="ARBA" id="ARBA00023015"/>
    </source>
</evidence>
<dbReference type="GO" id="GO:0008270">
    <property type="term" value="F:zinc ion binding"/>
    <property type="evidence" value="ECO:0007669"/>
    <property type="project" value="InterPro"/>
</dbReference>
<keyword evidence="2" id="KW-0805">Transcription regulation</keyword>
<dbReference type="AlphaFoldDB" id="A0A0C3HGA9"/>
<dbReference type="GO" id="GO:0000978">
    <property type="term" value="F:RNA polymerase II cis-regulatory region sequence-specific DNA binding"/>
    <property type="evidence" value="ECO:0007669"/>
    <property type="project" value="TreeGrafter"/>
</dbReference>
<dbReference type="HOGENOM" id="CLU_008828_1_0_1"/>
<dbReference type="SMART" id="SM00066">
    <property type="entry name" value="GAL4"/>
    <property type="match status" value="1"/>
</dbReference>
<dbReference type="CDD" id="cd00067">
    <property type="entry name" value="GAL4"/>
    <property type="match status" value="1"/>
</dbReference>
<dbReference type="PROSITE" id="PS00463">
    <property type="entry name" value="ZN2_CY6_FUNGAL_1"/>
    <property type="match status" value="1"/>
</dbReference>
<reference evidence="8" key="2">
    <citation type="submission" date="2015-01" db="EMBL/GenBank/DDBJ databases">
        <title>Evolutionary Origins and Diversification of the Mycorrhizal Mutualists.</title>
        <authorList>
            <consortium name="DOE Joint Genome Institute"/>
            <consortium name="Mycorrhizal Genomics Consortium"/>
            <person name="Kohler A."/>
            <person name="Kuo A."/>
            <person name="Nagy L.G."/>
            <person name="Floudas D."/>
            <person name="Copeland A."/>
            <person name="Barry K.W."/>
            <person name="Cichocki N."/>
            <person name="Veneault-Fourrey C."/>
            <person name="LaButti K."/>
            <person name="Lindquist E.A."/>
            <person name="Lipzen A."/>
            <person name="Lundell T."/>
            <person name="Morin E."/>
            <person name="Murat C."/>
            <person name="Riley R."/>
            <person name="Ohm R."/>
            <person name="Sun H."/>
            <person name="Tunlid A."/>
            <person name="Henrissat B."/>
            <person name="Grigoriev I.V."/>
            <person name="Hibbett D.S."/>
            <person name="Martin F."/>
        </authorList>
    </citation>
    <scope>NUCLEOTIDE SEQUENCE [LARGE SCALE GENOMIC DNA]</scope>
    <source>
        <strain evidence="8">Zn</strain>
    </source>
</reference>
<dbReference type="InParanoid" id="A0A0C3HGA9"/>
<evidence type="ECO:0000256" key="5">
    <source>
        <dbReference type="SAM" id="MobiDB-lite"/>
    </source>
</evidence>
<keyword evidence="8" id="KW-1185">Reference proteome</keyword>
<dbReference type="PROSITE" id="PS50048">
    <property type="entry name" value="ZN2_CY6_FUNGAL_2"/>
    <property type="match status" value="1"/>
</dbReference>
<feature type="region of interest" description="Disordered" evidence="5">
    <location>
        <begin position="140"/>
        <end position="187"/>
    </location>
</feature>
<protein>
    <recommendedName>
        <fullName evidence="6">Zn(2)-C6 fungal-type domain-containing protein</fullName>
    </recommendedName>
</protein>
<keyword evidence="4" id="KW-0539">Nucleus</keyword>
<keyword evidence="1" id="KW-0479">Metal-binding</keyword>
<feature type="region of interest" description="Disordered" evidence="5">
    <location>
        <begin position="201"/>
        <end position="238"/>
    </location>
</feature>
<sequence length="761" mass="83773">MNILESQVTDLNYLAESPLAISGEMNDQRQSSAESPDAAPNGGMKRKSDESNSSTAPQTRTKRNRYISIACNECKRRKIKCNGNTPCQRCGNLNLQCQYAPNCCANGFRESEEFRKMTAQMQSLQEQVDNLYANLNALRNGDTMRLPPPSERSLSVSQPSAAQSISPSTRYRPPPQHPSFRGPTSSAFSLDVAKNTLQNMGYQPLGVDEGPISQDPTPNASPPAMQPPLHTSGENPSRDPIWAFSKEEMVRLCHVYEEEMGLMYPVLDIEQVIINGTNLYNFIEAATRTGLADPSNPKGISDIQSCILKMVLAISTVVEGDGRSEIGYRLFESVKGVADRSLHSETIDIRSLPFLALIAIYHFHCDEEALAWRIIGQVARMCIELGLHRRDSLFKTVTDEEERASVVKLFWSVYVLDRRWSFGTGLPFAMQDADIDPNLPEPAIGIPYLSVMIAYSRIGSKVWRSVASSVNEAPVTALKIEEVGFIDYQILQWQKSIPPELQLPTSTSSQAPSRAMHRLQILLYLRANQMRILVYRPVLHSANSIQDNLNSAGIVVELARNTIRALSHLNQTTDIYRAQQVCFNYFLVSALAVIFLASCHAPVHFSAMCRDEFYMALDLVKGFSSKSFVSKRLWKTIKGLKEVGPKLGLSPDGISNGMNSNMEDPHSSAALAMAGLAGHEISTLPSAYAQDGMAGDGNSPMNGFQMSHEMTNLFEAALGNGALNNGTNGGYTPMGGDGLTGITSNALGGDEQLYQRMRDLF</sequence>
<dbReference type="Pfam" id="PF04082">
    <property type="entry name" value="Fungal_trans"/>
    <property type="match status" value="1"/>
</dbReference>
<reference evidence="7 8" key="1">
    <citation type="submission" date="2014-04" db="EMBL/GenBank/DDBJ databases">
        <authorList>
            <consortium name="DOE Joint Genome Institute"/>
            <person name="Kuo A."/>
            <person name="Martino E."/>
            <person name="Perotto S."/>
            <person name="Kohler A."/>
            <person name="Nagy L.G."/>
            <person name="Floudas D."/>
            <person name="Copeland A."/>
            <person name="Barry K.W."/>
            <person name="Cichocki N."/>
            <person name="Veneault-Fourrey C."/>
            <person name="LaButti K."/>
            <person name="Lindquist E.A."/>
            <person name="Lipzen A."/>
            <person name="Lundell T."/>
            <person name="Morin E."/>
            <person name="Murat C."/>
            <person name="Sun H."/>
            <person name="Tunlid A."/>
            <person name="Henrissat B."/>
            <person name="Grigoriev I.V."/>
            <person name="Hibbett D.S."/>
            <person name="Martin F."/>
            <person name="Nordberg H.P."/>
            <person name="Cantor M.N."/>
            <person name="Hua S.X."/>
        </authorList>
    </citation>
    <scope>NUCLEOTIDE SEQUENCE [LARGE SCALE GENOMIC DNA]</scope>
    <source>
        <strain evidence="7 8">Zn</strain>
    </source>
</reference>
<dbReference type="Gene3D" id="4.10.240.10">
    <property type="entry name" value="Zn(2)-C6 fungal-type DNA-binding domain"/>
    <property type="match status" value="1"/>
</dbReference>
<dbReference type="InterPro" id="IPR001138">
    <property type="entry name" value="Zn2Cys6_DnaBD"/>
</dbReference>
<feature type="domain" description="Zn(2)-C6 fungal-type" evidence="6">
    <location>
        <begin position="70"/>
        <end position="99"/>
    </location>
</feature>
<dbReference type="GO" id="GO:0006351">
    <property type="term" value="P:DNA-templated transcription"/>
    <property type="evidence" value="ECO:0007669"/>
    <property type="project" value="InterPro"/>
</dbReference>
<dbReference type="PANTHER" id="PTHR47424:SF5">
    <property type="entry name" value="ZN(II)2CYS6 TRANSCRIPTION FACTOR (EUROFUNG)"/>
    <property type="match status" value="1"/>
</dbReference>
<evidence type="ECO:0000256" key="1">
    <source>
        <dbReference type="ARBA" id="ARBA00022723"/>
    </source>
</evidence>
<dbReference type="GO" id="GO:0005634">
    <property type="term" value="C:nucleus"/>
    <property type="evidence" value="ECO:0007669"/>
    <property type="project" value="TreeGrafter"/>
</dbReference>
<evidence type="ECO:0000259" key="6">
    <source>
        <dbReference type="PROSITE" id="PS50048"/>
    </source>
</evidence>
<dbReference type="OrthoDB" id="3971593at2759"/>
<feature type="compositionally biased region" description="Low complexity" evidence="5">
    <location>
        <begin position="155"/>
        <end position="168"/>
    </location>
</feature>
<organism evidence="7 8">
    <name type="scientific">Oidiodendron maius (strain Zn)</name>
    <dbReference type="NCBI Taxonomy" id="913774"/>
    <lineage>
        <taxon>Eukaryota</taxon>
        <taxon>Fungi</taxon>
        <taxon>Dikarya</taxon>
        <taxon>Ascomycota</taxon>
        <taxon>Pezizomycotina</taxon>
        <taxon>Leotiomycetes</taxon>
        <taxon>Leotiomycetes incertae sedis</taxon>
        <taxon>Myxotrichaceae</taxon>
        <taxon>Oidiodendron</taxon>
    </lineage>
</organism>
<dbReference type="Pfam" id="PF00172">
    <property type="entry name" value="Zn_clus"/>
    <property type="match status" value="1"/>
</dbReference>
<dbReference type="PANTHER" id="PTHR47424">
    <property type="entry name" value="REGULATORY PROTEIN GAL4"/>
    <property type="match status" value="1"/>
</dbReference>
<dbReference type="InterPro" id="IPR036864">
    <property type="entry name" value="Zn2-C6_fun-type_DNA-bd_sf"/>
</dbReference>
<dbReference type="GO" id="GO:0000435">
    <property type="term" value="P:positive regulation of transcription from RNA polymerase II promoter by galactose"/>
    <property type="evidence" value="ECO:0007669"/>
    <property type="project" value="TreeGrafter"/>
</dbReference>
<evidence type="ECO:0000313" key="8">
    <source>
        <dbReference type="Proteomes" id="UP000054321"/>
    </source>
</evidence>
<feature type="region of interest" description="Disordered" evidence="5">
    <location>
        <begin position="24"/>
        <end position="61"/>
    </location>
</feature>
<dbReference type="Proteomes" id="UP000054321">
    <property type="component" value="Unassembled WGS sequence"/>
</dbReference>
<dbReference type="GO" id="GO:0000981">
    <property type="term" value="F:DNA-binding transcription factor activity, RNA polymerase II-specific"/>
    <property type="evidence" value="ECO:0007669"/>
    <property type="project" value="InterPro"/>
</dbReference>
<keyword evidence="3" id="KW-0804">Transcription</keyword>
<evidence type="ECO:0000313" key="7">
    <source>
        <dbReference type="EMBL" id="KIN02130.1"/>
    </source>
</evidence>
<dbReference type="SMART" id="SM00906">
    <property type="entry name" value="Fungal_trans"/>
    <property type="match status" value="1"/>
</dbReference>
<name>A0A0C3HGA9_OIDMZ</name>